<dbReference type="EMBL" id="VCKY01000065">
    <property type="protein sequence ID" value="TMR19245.1"/>
    <property type="molecule type" value="Genomic_DNA"/>
</dbReference>
<protein>
    <submittedName>
        <fullName evidence="2">Beta-lactamase family protein</fullName>
    </submittedName>
</protein>
<dbReference type="Proteomes" id="UP000309128">
    <property type="component" value="Unassembled WGS sequence"/>
</dbReference>
<dbReference type="SUPFAM" id="SSF56601">
    <property type="entry name" value="beta-lactamase/transpeptidase-like"/>
    <property type="match status" value="1"/>
</dbReference>
<dbReference type="Gene3D" id="3.40.710.10">
    <property type="entry name" value="DD-peptidase/beta-lactamase superfamily"/>
    <property type="match status" value="1"/>
</dbReference>
<dbReference type="OrthoDB" id="9809635at2"/>
<dbReference type="RefSeq" id="WP_138667757.1">
    <property type="nucleotide sequence ID" value="NZ_VCKY01000065.1"/>
</dbReference>
<dbReference type="PANTHER" id="PTHR43319:SF3">
    <property type="entry name" value="BETA-LACTAMASE-RELATED DOMAIN-CONTAINING PROTEIN"/>
    <property type="match status" value="1"/>
</dbReference>
<keyword evidence="3" id="KW-1185">Reference proteome</keyword>
<dbReference type="PANTHER" id="PTHR43319">
    <property type="entry name" value="BETA-LACTAMASE-RELATED"/>
    <property type="match status" value="1"/>
</dbReference>
<gene>
    <name evidence="2" type="ORF">ETD86_20490</name>
</gene>
<organism evidence="2 3">
    <name type="scientific">Nonomuraea turkmeniaca</name>
    <dbReference type="NCBI Taxonomy" id="103838"/>
    <lineage>
        <taxon>Bacteria</taxon>
        <taxon>Bacillati</taxon>
        <taxon>Actinomycetota</taxon>
        <taxon>Actinomycetes</taxon>
        <taxon>Streptosporangiales</taxon>
        <taxon>Streptosporangiaceae</taxon>
        <taxon>Nonomuraea</taxon>
    </lineage>
</organism>
<evidence type="ECO:0000313" key="3">
    <source>
        <dbReference type="Proteomes" id="UP000309128"/>
    </source>
</evidence>
<reference evidence="2 3" key="1">
    <citation type="submission" date="2019-05" db="EMBL/GenBank/DDBJ databases">
        <title>Draft genome sequence of Nonomuraea turkmeniaca DSM 43926.</title>
        <authorList>
            <person name="Saricaoglu S."/>
            <person name="Isik K."/>
        </authorList>
    </citation>
    <scope>NUCLEOTIDE SEQUENCE [LARGE SCALE GENOMIC DNA]</scope>
    <source>
        <strain evidence="2 3">DSM 43926</strain>
    </source>
</reference>
<accession>A0A5S4FH57</accession>
<dbReference type="InterPro" id="IPR052907">
    <property type="entry name" value="Beta-lactamase/esterase"/>
</dbReference>
<dbReference type="InterPro" id="IPR001466">
    <property type="entry name" value="Beta-lactam-related"/>
</dbReference>
<proteinExistence type="predicted"/>
<dbReference type="Pfam" id="PF00144">
    <property type="entry name" value="Beta-lactamase"/>
    <property type="match status" value="1"/>
</dbReference>
<name>A0A5S4FH57_9ACTN</name>
<sequence length="396" mass="42175">MDVCGTVTGGLEPVMDVFQHNFAQGAEVGAGLAVYRHGEPVVDLWAGYADPGARRPWAHGTLAALASTTKTFAAGALLLLVERGRVDLDAPVAAYWPEFAQNGKDGITVRTLLSHRAGLTSMEARPVTWEDLRDWTPITDTLAAAAPAWPPGAAHGYHGVTIGHLIGEIVRRVSGTSLSEFFAREIAAPLGGLDCYVRVPDAELPRLATMVVPDAEQVALGMQVPELADMVRALNDPATLTYRSMYGSVAIDWDAANDPRTYQVESPSMDGVASAASLARYFAALIGPVDGVRLLGPPLLDDVRRSHGDGIDEILRVRTSWGLGFQLPGGPMWPAPEHLTGLFGHGGATGSFAFADPERGLAFAYVPNRGSELLEGGDFRVRGLIKALYACQPTDR</sequence>
<dbReference type="AlphaFoldDB" id="A0A5S4FH57"/>
<comment type="caution">
    <text evidence="2">The sequence shown here is derived from an EMBL/GenBank/DDBJ whole genome shotgun (WGS) entry which is preliminary data.</text>
</comment>
<feature type="domain" description="Beta-lactamase-related" evidence="1">
    <location>
        <begin position="18"/>
        <end position="371"/>
    </location>
</feature>
<evidence type="ECO:0000259" key="1">
    <source>
        <dbReference type="Pfam" id="PF00144"/>
    </source>
</evidence>
<dbReference type="InterPro" id="IPR012338">
    <property type="entry name" value="Beta-lactam/transpept-like"/>
</dbReference>
<evidence type="ECO:0000313" key="2">
    <source>
        <dbReference type="EMBL" id="TMR19245.1"/>
    </source>
</evidence>